<dbReference type="GO" id="GO:0000467">
    <property type="term" value="P:exonucleolytic trimming to generate mature 3'-end of 5.8S rRNA from tricistronic rRNA transcript (SSU-rRNA, 5.8S rRNA, LSU-rRNA)"/>
    <property type="evidence" value="ECO:0007669"/>
    <property type="project" value="InterPro"/>
</dbReference>
<dbReference type="GO" id="GO:0071051">
    <property type="term" value="P:poly(A)-dependent snoRNA 3'-end processing"/>
    <property type="evidence" value="ECO:0007669"/>
    <property type="project" value="TreeGrafter"/>
</dbReference>
<dbReference type="GO" id="GO:0071035">
    <property type="term" value="P:nuclear polyadenylation-dependent rRNA catabolic process"/>
    <property type="evidence" value="ECO:0007669"/>
    <property type="project" value="TreeGrafter"/>
</dbReference>
<proteinExistence type="predicted"/>
<protein>
    <submittedName>
        <fullName evidence="2">3'-5' exonuclease</fullName>
    </submittedName>
</protein>
<keyword evidence="2" id="KW-0378">Hydrolase</keyword>
<dbReference type="InterPro" id="IPR012337">
    <property type="entry name" value="RNaseH-like_sf"/>
</dbReference>
<reference evidence="2 3" key="1">
    <citation type="submission" date="2024-03" db="EMBL/GenBank/DDBJ databases">
        <title>Complete genome sequence of the green alga Chloropicon roscoffensis RCC1871.</title>
        <authorList>
            <person name="Lemieux C."/>
            <person name="Pombert J.-F."/>
            <person name="Otis C."/>
            <person name="Turmel M."/>
        </authorList>
    </citation>
    <scope>NUCLEOTIDE SEQUENCE [LARGE SCALE GENOMIC DNA]</scope>
    <source>
        <strain evidence="2 3">RCC1871</strain>
    </source>
</reference>
<dbReference type="GO" id="GO:0000175">
    <property type="term" value="F:3'-5'-RNA exonuclease activity"/>
    <property type="evidence" value="ECO:0007669"/>
    <property type="project" value="InterPro"/>
</dbReference>
<feature type="domain" description="3'-5' exonuclease" evidence="1">
    <location>
        <begin position="126"/>
        <end position="297"/>
    </location>
</feature>
<dbReference type="InterPro" id="IPR045092">
    <property type="entry name" value="Rrp6-like"/>
</dbReference>
<dbReference type="GO" id="GO:0071037">
    <property type="term" value="P:nuclear polyadenylation-dependent snRNA catabolic process"/>
    <property type="evidence" value="ECO:0007669"/>
    <property type="project" value="TreeGrafter"/>
</dbReference>
<dbReference type="SUPFAM" id="SSF53098">
    <property type="entry name" value="Ribonuclease H-like"/>
    <property type="match status" value="1"/>
</dbReference>
<dbReference type="GO" id="GO:0071044">
    <property type="term" value="P:histone mRNA catabolic process"/>
    <property type="evidence" value="ECO:0007669"/>
    <property type="project" value="TreeGrafter"/>
</dbReference>
<dbReference type="PANTHER" id="PTHR12124:SF47">
    <property type="entry name" value="EXOSOME COMPONENT 10"/>
    <property type="match status" value="1"/>
</dbReference>
<name>A0AAX4P483_9CHLO</name>
<evidence type="ECO:0000313" key="3">
    <source>
        <dbReference type="Proteomes" id="UP001472866"/>
    </source>
</evidence>
<dbReference type="GO" id="GO:0005730">
    <property type="term" value="C:nucleolus"/>
    <property type="evidence" value="ECO:0007669"/>
    <property type="project" value="TreeGrafter"/>
</dbReference>
<sequence>MARGGGGSDGHGEPGRGDNGSSWWLRAAAVGASLVIAGCSAAYLISRTRDRRRKPNDQKGAKEDLARVPRVRQRKLLPALFDEGCGLAIRKLMDTADVTSVAERLCLKDDHHLQDADALDPSSGSCIWVGTIEELWSLREDLRGEPEVSLDLEHHSWYSFRGTTCLLQVYIPSKRRGYLVDGLALRDEVGPCLGPMMRDPAVLKVVHGAGNDVLWLQRDFGCFLVNVFDTEVACKVLGKDKISLKHLLAEHFGVAKDSKYQKADWRVRPLPQDMASYAIRDACYLPKLKRALCKELLERSAASSANPTKFVLAYLKSQKVSLRVYKDTKRRPQDMAMGVLRKAKQRKWEGGKRVGLGRLVKVVEWRTKSAEECDVSMQAMLPDYAVAAVAAVAAVGGEGATEESVMEAAMRAVKEHDSPYLDTEIFEGNLRPRLAALVEAVAAPLGSGEGDQGGGGRMGGKVKDAKGKQRWLDHVERFRRKKPAYEQCKIYDMEGQLLCYCDQKKLAWYLKKKIAKQMPGEKDAVQLLFKHRSADQQSGESFYLESKANTCVACGEDRNFLKYHVIPKCYRQNFPLNLKSHRSHDIVLLCVRCHQIAAEAVERTKKEISEETGVPLNVHVDSNGRMREWTELKQAYKSAMTLASKTGLPRKRQAQLKSAIAEALGLTGGADDVDDSRVAEVISMSKSRGARKVVKELLAAMPPGEAERARAVCEGRESGQYLHGRMVVERLVGERGDDALLGLIVRFREAFVRALDPKFLPRSWSVEHDAKREFGDRSVYNEKNA</sequence>
<dbReference type="InterPro" id="IPR036397">
    <property type="entry name" value="RNaseH_sf"/>
</dbReference>
<dbReference type="GO" id="GO:0071036">
    <property type="term" value="P:nuclear polyadenylation-dependent snoRNA catabolic process"/>
    <property type="evidence" value="ECO:0007669"/>
    <property type="project" value="TreeGrafter"/>
</dbReference>
<gene>
    <name evidence="2" type="ORF">HKI87_04g27290</name>
</gene>
<evidence type="ECO:0000259" key="1">
    <source>
        <dbReference type="SMART" id="SM00474"/>
    </source>
</evidence>
<dbReference type="SMART" id="SM00474">
    <property type="entry name" value="35EXOc"/>
    <property type="match status" value="1"/>
</dbReference>
<accession>A0AAX4P483</accession>
<dbReference type="EMBL" id="CP151504">
    <property type="protein sequence ID" value="WZN61195.1"/>
    <property type="molecule type" value="Genomic_DNA"/>
</dbReference>
<dbReference type="GO" id="GO:0071040">
    <property type="term" value="P:nuclear polyadenylation-dependent antisense transcript catabolic process"/>
    <property type="evidence" value="ECO:0007669"/>
    <property type="project" value="TreeGrafter"/>
</dbReference>
<dbReference type="GO" id="GO:0071038">
    <property type="term" value="P:TRAMP-dependent tRNA surveillance pathway"/>
    <property type="evidence" value="ECO:0007669"/>
    <property type="project" value="TreeGrafter"/>
</dbReference>
<keyword evidence="3" id="KW-1185">Reference proteome</keyword>
<dbReference type="GO" id="GO:0071039">
    <property type="term" value="P:nuclear polyadenylation-dependent CUT catabolic process"/>
    <property type="evidence" value="ECO:0007669"/>
    <property type="project" value="TreeGrafter"/>
</dbReference>
<dbReference type="Gene3D" id="3.30.420.10">
    <property type="entry name" value="Ribonuclease H-like superfamily/Ribonuclease H"/>
    <property type="match status" value="1"/>
</dbReference>
<organism evidence="2 3">
    <name type="scientific">Chloropicon roscoffensis</name>
    <dbReference type="NCBI Taxonomy" id="1461544"/>
    <lineage>
        <taxon>Eukaryota</taxon>
        <taxon>Viridiplantae</taxon>
        <taxon>Chlorophyta</taxon>
        <taxon>Chloropicophyceae</taxon>
        <taxon>Chloropicales</taxon>
        <taxon>Chloropicaceae</taxon>
        <taxon>Chloropicon</taxon>
    </lineage>
</organism>
<dbReference type="GO" id="GO:0000176">
    <property type="term" value="C:nuclear exosome (RNase complex)"/>
    <property type="evidence" value="ECO:0007669"/>
    <property type="project" value="TreeGrafter"/>
</dbReference>
<evidence type="ECO:0000313" key="2">
    <source>
        <dbReference type="EMBL" id="WZN61195.1"/>
    </source>
</evidence>
<dbReference type="Pfam" id="PF01612">
    <property type="entry name" value="DNA_pol_A_exo1"/>
    <property type="match status" value="1"/>
</dbReference>
<dbReference type="PANTHER" id="PTHR12124">
    <property type="entry name" value="POLYMYOSITIS/SCLERODERMA AUTOANTIGEN-RELATED"/>
    <property type="match status" value="1"/>
</dbReference>
<dbReference type="InterPro" id="IPR002562">
    <property type="entry name" value="3'-5'_exonuclease_dom"/>
</dbReference>
<keyword evidence="2" id="KW-0269">Exonuclease</keyword>
<dbReference type="AlphaFoldDB" id="A0AAX4P483"/>
<dbReference type="GO" id="GO:0003727">
    <property type="term" value="F:single-stranded RNA binding"/>
    <property type="evidence" value="ECO:0007669"/>
    <property type="project" value="TreeGrafter"/>
</dbReference>
<dbReference type="Proteomes" id="UP001472866">
    <property type="component" value="Chromosome 04"/>
</dbReference>
<keyword evidence="2" id="KW-0540">Nuclease</keyword>